<keyword evidence="16" id="KW-1185">Reference proteome</keyword>
<evidence type="ECO:0000256" key="8">
    <source>
        <dbReference type="ARBA" id="ARBA00023172"/>
    </source>
</evidence>
<evidence type="ECO:0000256" key="3">
    <source>
        <dbReference type="ARBA" id="ARBA00022722"/>
    </source>
</evidence>
<keyword evidence="9" id="KW-0234">DNA repair</keyword>
<dbReference type="Gene3D" id="3.40.50.12650">
    <property type="match status" value="1"/>
</dbReference>
<keyword evidence="8" id="KW-0233">DNA recombination</keyword>
<dbReference type="GO" id="GO:0000723">
    <property type="term" value="P:telomere maintenance"/>
    <property type="evidence" value="ECO:0007669"/>
    <property type="project" value="TreeGrafter"/>
</dbReference>
<evidence type="ECO:0000313" key="15">
    <source>
        <dbReference type="EMBL" id="KAF2898502.1"/>
    </source>
</evidence>
<feature type="region of interest" description="Disordered" evidence="13">
    <location>
        <begin position="386"/>
        <end position="407"/>
    </location>
</feature>
<evidence type="ECO:0000256" key="11">
    <source>
        <dbReference type="ARBA" id="ARBA00039759"/>
    </source>
</evidence>
<dbReference type="SUPFAM" id="SSF56281">
    <property type="entry name" value="Metallo-hydrolase/oxidoreductase"/>
    <property type="match status" value="1"/>
</dbReference>
<evidence type="ECO:0000256" key="7">
    <source>
        <dbReference type="ARBA" id="ARBA00022839"/>
    </source>
</evidence>
<dbReference type="GO" id="GO:0006303">
    <property type="term" value="P:double-strand break repair via nonhomologous end joining"/>
    <property type="evidence" value="ECO:0007669"/>
    <property type="project" value="TreeGrafter"/>
</dbReference>
<evidence type="ECO:0000256" key="4">
    <source>
        <dbReference type="ARBA" id="ARBA00022759"/>
    </source>
</evidence>
<keyword evidence="5" id="KW-0227">DNA damage</keyword>
<dbReference type="Proteomes" id="UP000801492">
    <property type="component" value="Unassembled WGS sequence"/>
</dbReference>
<keyword evidence="6" id="KW-0378">Hydrolase</keyword>
<keyword evidence="4" id="KW-0255">Endonuclease</keyword>
<dbReference type="InterPro" id="IPR011084">
    <property type="entry name" value="DRMBL"/>
</dbReference>
<comment type="subcellular location">
    <subcellularLocation>
        <location evidence="1">Nucleus</location>
    </subcellularLocation>
</comment>
<comment type="similarity">
    <text evidence="2">Belongs to the DNA repair metallo-beta-lactamase (DRMBL) family.</text>
</comment>
<evidence type="ECO:0000256" key="9">
    <source>
        <dbReference type="ARBA" id="ARBA00023204"/>
    </source>
</evidence>
<keyword evidence="7" id="KW-0269">Exonuclease</keyword>
<dbReference type="GO" id="GO:0005634">
    <property type="term" value="C:nucleus"/>
    <property type="evidence" value="ECO:0007669"/>
    <property type="project" value="UniProtKB-SubCell"/>
</dbReference>
<dbReference type="InterPro" id="IPR036866">
    <property type="entry name" value="RibonucZ/Hydroxyglut_hydro"/>
</dbReference>
<dbReference type="Gene3D" id="3.60.15.10">
    <property type="entry name" value="Ribonuclease Z/Hydroxyacylglutathione hydrolase-like"/>
    <property type="match status" value="1"/>
</dbReference>
<dbReference type="AlphaFoldDB" id="A0A8K0D7M2"/>
<sequence length="407" mass="46792">MSTFDGKIEEIPEISVDRFDGENINSTVFFLSHCHADHMRGLDDWSFHNSLVCRPDVFLYASPISIRILRGLYPSIETKLKELPLGIPTLIKLLFTTNKCITVTLLPAGHCPGSVMFLFESEKTVLYSGDYRVRVSDLKKYCALYSLGRLKTIDKLYLDTTFCKKSFSKLPLRQESLENIYKIVEEWIKLSKKHIVEIALSARYGSEYLFLELAKHFDMPIHVSSETYSTYKYIPEMDKAVTVKGTETQIHAGCGGSMKRSCAQDNSLIRVIIPSTLWWENYNFSKGSMIVTEKGEYRVCYSCHASYEEIKDFVLFLQPKSIEPCVVPFNCKEKEIMLRLLEDIMKTYQDYPEQNEEVKLFEVLTDEKSNANVSTVIQKASEPVDDIPEDILGSPTKSFKRKRLRES</sequence>
<evidence type="ECO:0000256" key="13">
    <source>
        <dbReference type="SAM" id="MobiDB-lite"/>
    </source>
</evidence>
<evidence type="ECO:0000256" key="12">
    <source>
        <dbReference type="ARBA" id="ARBA00042677"/>
    </source>
</evidence>
<evidence type="ECO:0000256" key="6">
    <source>
        <dbReference type="ARBA" id="ARBA00022801"/>
    </source>
</evidence>
<dbReference type="GO" id="GO:0004519">
    <property type="term" value="F:endonuclease activity"/>
    <property type="evidence" value="ECO:0007669"/>
    <property type="project" value="UniProtKB-KW"/>
</dbReference>
<evidence type="ECO:0000313" key="16">
    <source>
        <dbReference type="Proteomes" id="UP000801492"/>
    </source>
</evidence>
<evidence type="ECO:0000256" key="10">
    <source>
        <dbReference type="ARBA" id="ARBA00023242"/>
    </source>
</evidence>
<dbReference type="Pfam" id="PF07522">
    <property type="entry name" value="DRMBL"/>
    <property type="match status" value="1"/>
</dbReference>
<evidence type="ECO:0000256" key="1">
    <source>
        <dbReference type="ARBA" id="ARBA00004123"/>
    </source>
</evidence>
<protein>
    <recommendedName>
        <fullName evidence="11">Protein artemis</fullName>
    </recommendedName>
    <alternativeName>
        <fullName evidence="12">DNA cross-link repair 1C protein</fullName>
    </alternativeName>
</protein>
<dbReference type="GO" id="GO:0036297">
    <property type="term" value="P:interstrand cross-link repair"/>
    <property type="evidence" value="ECO:0007669"/>
    <property type="project" value="TreeGrafter"/>
</dbReference>
<keyword evidence="10" id="KW-0539">Nucleus</keyword>
<evidence type="ECO:0000256" key="5">
    <source>
        <dbReference type="ARBA" id="ARBA00022763"/>
    </source>
</evidence>
<dbReference type="PANTHER" id="PTHR23240">
    <property type="entry name" value="DNA CROSS-LINK REPAIR PROTEIN PSO2/SNM1-RELATED"/>
    <property type="match status" value="1"/>
</dbReference>
<dbReference type="GO" id="GO:0006310">
    <property type="term" value="P:DNA recombination"/>
    <property type="evidence" value="ECO:0007669"/>
    <property type="project" value="UniProtKB-KW"/>
</dbReference>
<dbReference type="GO" id="GO:0003684">
    <property type="term" value="F:damaged DNA binding"/>
    <property type="evidence" value="ECO:0007669"/>
    <property type="project" value="TreeGrafter"/>
</dbReference>
<feature type="compositionally biased region" description="Basic residues" evidence="13">
    <location>
        <begin position="398"/>
        <end position="407"/>
    </location>
</feature>
<name>A0A8K0D7M2_IGNLU</name>
<evidence type="ECO:0000259" key="14">
    <source>
        <dbReference type="Pfam" id="PF07522"/>
    </source>
</evidence>
<accession>A0A8K0D7M2</accession>
<feature type="domain" description="DNA repair metallo-beta-lactamase" evidence="14">
    <location>
        <begin position="266"/>
        <end position="327"/>
    </location>
</feature>
<proteinExistence type="inferred from homology"/>
<comment type="caution">
    <text evidence="15">The sequence shown here is derived from an EMBL/GenBank/DDBJ whole genome shotgun (WGS) entry which is preliminary data.</text>
</comment>
<organism evidence="15 16">
    <name type="scientific">Ignelater luminosus</name>
    <name type="common">Cucubano</name>
    <name type="synonym">Pyrophorus luminosus</name>
    <dbReference type="NCBI Taxonomy" id="2038154"/>
    <lineage>
        <taxon>Eukaryota</taxon>
        <taxon>Metazoa</taxon>
        <taxon>Ecdysozoa</taxon>
        <taxon>Arthropoda</taxon>
        <taxon>Hexapoda</taxon>
        <taxon>Insecta</taxon>
        <taxon>Pterygota</taxon>
        <taxon>Neoptera</taxon>
        <taxon>Endopterygota</taxon>
        <taxon>Coleoptera</taxon>
        <taxon>Polyphaga</taxon>
        <taxon>Elateriformia</taxon>
        <taxon>Elateroidea</taxon>
        <taxon>Elateridae</taxon>
        <taxon>Agrypninae</taxon>
        <taxon>Pyrophorini</taxon>
        <taxon>Ignelater</taxon>
    </lineage>
</organism>
<dbReference type="PANTHER" id="PTHR23240:SF8">
    <property type="entry name" value="PROTEIN ARTEMIS"/>
    <property type="match status" value="1"/>
</dbReference>
<evidence type="ECO:0000256" key="2">
    <source>
        <dbReference type="ARBA" id="ARBA00010304"/>
    </source>
</evidence>
<dbReference type="OrthoDB" id="262529at2759"/>
<gene>
    <name evidence="15" type="ORF">ILUMI_07673</name>
</gene>
<reference evidence="15" key="1">
    <citation type="submission" date="2019-08" db="EMBL/GenBank/DDBJ databases">
        <title>The genome of the North American firefly Photinus pyralis.</title>
        <authorList>
            <consortium name="Photinus pyralis genome working group"/>
            <person name="Fallon T.R."/>
            <person name="Sander Lower S.E."/>
            <person name="Weng J.-K."/>
        </authorList>
    </citation>
    <scope>NUCLEOTIDE SEQUENCE</scope>
    <source>
        <strain evidence="15">TRF0915ILg1</strain>
        <tissue evidence="15">Whole body</tissue>
    </source>
</reference>
<dbReference type="GO" id="GO:0035312">
    <property type="term" value="F:5'-3' DNA exonuclease activity"/>
    <property type="evidence" value="ECO:0007669"/>
    <property type="project" value="TreeGrafter"/>
</dbReference>
<dbReference type="EMBL" id="VTPC01003451">
    <property type="protein sequence ID" value="KAF2898502.1"/>
    <property type="molecule type" value="Genomic_DNA"/>
</dbReference>
<keyword evidence="3" id="KW-0540">Nuclease</keyword>